<keyword evidence="3" id="KW-0378">Hydrolase</keyword>
<dbReference type="InterPro" id="IPR001261">
    <property type="entry name" value="ArgE/DapE_CS"/>
</dbReference>
<protein>
    <submittedName>
        <fullName evidence="6">M20 family metallopeptidase</fullName>
    </submittedName>
</protein>
<reference evidence="7" key="1">
    <citation type="journal article" date="2019" name="Int. J. Syst. Evol. Microbiol.">
        <title>The Global Catalogue of Microorganisms (GCM) 10K type strain sequencing project: providing services to taxonomists for standard genome sequencing and annotation.</title>
        <authorList>
            <consortium name="The Broad Institute Genomics Platform"/>
            <consortium name="The Broad Institute Genome Sequencing Center for Infectious Disease"/>
            <person name="Wu L."/>
            <person name="Ma J."/>
        </authorList>
    </citation>
    <scope>NUCLEOTIDE SEQUENCE [LARGE SCALE GENOMIC DNA]</scope>
    <source>
        <strain evidence="7">JCM 17933</strain>
    </source>
</reference>
<organism evidence="6 7">
    <name type="scientific">Actinoallomurus oryzae</name>
    <dbReference type="NCBI Taxonomy" id="502180"/>
    <lineage>
        <taxon>Bacteria</taxon>
        <taxon>Bacillati</taxon>
        <taxon>Actinomycetota</taxon>
        <taxon>Actinomycetes</taxon>
        <taxon>Streptosporangiales</taxon>
        <taxon>Thermomonosporaceae</taxon>
        <taxon>Actinoallomurus</taxon>
    </lineage>
</organism>
<evidence type="ECO:0000256" key="4">
    <source>
        <dbReference type="ARBA" id="ARBA00022833"/>
    </source>
</evidence>
<proteinExistence type="predicted"/>
<evidence type="ECO:0000256" key="3">
    <source>
        <dbReference type="ARBA" id="ARBA00022801"/>
    </source>
</evidence>
<dbReference type="InterPro" id="IPR011650">
    <property type="entry name" value="Peptidase_M20_dimer"/>
</dbReference>
<dbReference type="PROSITE" id="PS00759">
    <property type="entry name" value="ARGE_DAPE_CPG2_2"/>
    <property type="match status" value="1"/>
</dbReference>
<dbReference type="EMBL" id="BAABHF010000048">
    <property type="protein sequence ID" value="GAA4514018.1"/>
    <property type="molecule type" value="Genomic_DNA"/>
</dbReference>
<dbReference type="Proteomes" id="UP001500503">
    <property type="component" value="Unassembled WGS sequence"/>
</dbReference>
<dbReference type="InterPro" id="IPR036264">
    <property type="entry name" value="Bact_exopeptidase_dim_dom"/>
</dbReference>
<evidence type="ECO:0000256" key="2">
    <source>
        <dbReference type="ARBA" id="ARBA00022723"/>
    </source>
</evidence>
<dbReference type="Gene3D" id="3.30.70.360">
    <property type="match status" value="1"/>
</dbReference>
<evidence type="ECO:0000256" key="1">
    <source>
        <dbReference type="ARBA" id="ARBA00001947"/>
    </source>
</evidence>
<dbReference type="InterPro" id="IPR002933">
    <property type="entry name" value="Peptidase_M20"/>
</dbReference>
<dbReference type="Gene3D" id="3.40.630.10">
    <property type="entry name" value="Zn peptidases"/>
    <property type="match status" value="2"/>
</dbReference>
<evidence type="ECO:0000313" key="7">
    <source>
        <dbReference type="Proteomes" id="UP001500503"/>
    </source>
</evidence>
<keyword evidence="4" id="KW-0862">Zinc</keyword>
<comment type="cofactor">
    <cofactor evidence="1">
        <name>Zn(2+)</name>
        <dbReference type="ChEBI" id="CHEBI:29105"/>
    </cofactor>
</comment>
<dbReference type="Pfam" id="PF01546">
    <property type="entry name" value="Peptidase_M20"/>
    <property type="match status" value="1"/>
</dbReference>
<dbReference type="PANTHER" id="PTHR43808">
    <property type="entry name" value="ACETYLORNITHINE DEACETYLASE"/>
    <property type="match status" value="1"/>
</dbReference>
<keyword evidence="2" id="KW-0479">Metal-binding</keyword>
<evidence type="ECO:0000259" key="5">
    <source>
        <dbReference type="Pfam" id="PF07687"/>
    </source>
</evidence>
<dbReference type="RefSeq" id="WP_345473335.1">
    <property type="nucleotide sequence ID" value="NZ_BAABHF010000048.1"/>
</dbReference>
<name>A0ABP8R059_9ACTN</name>
<evidence type="ECO:0000313" key="6">
    <source>
        <dbReference type="EMBL" id="GAA4514018.1"/>
    </source>
</evidence>
<feature type="domain" description="Peptidase M20 dimerisation" evidence="5">
    <location>
        <begin position="188"/>
        <end position="297"/>
    </location>
</feature>
<sequence>MAGSRFPSSVVELTSELVSAASPNPPGDETAVAAVIARALADRGLPKPVTISRAAHRPNVAVTLDFGPGGRHLCLCGHMDTKPVGDAEWRVDPMRATIDGDRLYGLGSADMKGALAAMIEAAAALVSSGPRAGRLTLLFTADEEDGASYGARFLADGALAEAGVPRPDAVVIGEPGGLDADWDLLHLASRGIARLRLTVTGDQGHSSLAARTGAVNASVEAARLLAAFADRFDPRVPAREGAPHGWEATVNAGLRIGGGVGYGVIPGEVHFDAEVRLLPGMSRADFEADLESFLDAERLANPRLRARAAFDEPPCDWLDGTEVVADHPVAEATRTALAEVLGTAPADSVFPGTTDAAWLQGLAGLPTLPAVGPGLLARCHGADEWVSITAVEQAVRIYREIVMNYCAPAAGSGEASR</sequence>
<gene>
    <name evidence="6" type="ORF">GCM10023191_081990</name>
</gene>
<dbReference type="SUPFAM" id="SSF53187">
    <property type="entry name" value="Zn-dependent exopeptidases"/>
    <property type="match status" value="1"/>
</dbReference>
<comment type="caution">
    <text evidence="6">The sequence shown here is derived from an EMBL/GenBank/DDBJ whole genome shotgun (WGS) entry which is preliminary data.</text>
</comment>
<dbReference type="SUPFAM" id="SSF55031">
    <property type="entry name" value="Bacterial exopeptidase dimerisation domain"/>
    <property type="match status" value="1"/>
</dbReference>
<dbReference type="InterPro" id="IPR050072">
    <property type="entry name" value="Peptidase_M20A"/>
</dbReference>
<accession>A0ABP8R059</accession>
<keyword evidence="7" id="KW-1185">Reference proteome</keyword>
<dbReference type="Pfam" id="PF07687">
    <property type="entry name" value="M20_dimer"/>
    <property type="match status" value="1"/>
</dbReference>